<dbReference type="InterPro" id="IPR013332">
    <property type="entry name" value="KPR_N"/>
</dbReference>
<dbReference type="FunFam" id="1.10.1040.10:FF:000017">
    <property type="entry name" value="2-dehydropantoate 2-reductase"/>
    <property type="match status" value="1"/>
</dbReference>
<evidence type="ECO:0000256" key="9">
    <source>
        <dbReference type="ARBA" id="ARBA00048793"/>
    </source>
</evidence>
<evidence type="ECO:0000256" key="3">
    <source>
        <dbReference type="ARBA" id="ARBA00007870"/>
    </source>
</evidence>
<dbReference type="NCBIfam" id="TIGR00745">
    <property type="entry name" value="apbA_panE"/>
    <property type="match status" value="1"/>
</dbReference>
<comment type="similarity">
    <text evidence="3 10">Belongs to the ketopantoate reductase family.</text>
</comment>
<keyword evidence="7 10" id="KW-0560">Oxidoreductase</keyword>
<evidence type="ECO:0000313" key="14">
    <source>
        <dbReference type="Proteomes" id="UP000266426"/>
    </source>
</evidence>
<keyword evidence="10" id="KW-0566">Pantothenate biosynthesis</keyword>
<dbReference type="InterPro" id="IPR003710">
    <property type="entry name" value="ApbA"/>
</dbReference>
<dbReference type="PANTHER" id="PTHR21708:SF26">
    <property type="entry name" value="2-DEHYDROPANTOATE 2-REDUCTASE"/>
    <property type="match status" value="1"/>
</dbReference>
<dbReference type="GO" id="GO:0015940">
    <property type="term" value="P:pantothenate biosynthetic process"/>
    <property type="evidence" value="ECO:0007669"/>
    <property type="project" value="UniProtKB-UniPathway"/>
</dbReference>
<proteinExistence type="inferred from homology"/>
<evidence type="ECO:0000256" key="10">
    <source>
        <dbReference type="RuleBase" id="RU362068"/>
    </source>
</evidence>
<dbReference type="InterPro" id="IPR013752">
    <property type="entry name" value="KPA_reductase"/>
</dbReference>
<evidence type="ECO:0000256" key="4">
    <source>
        <dbReference type="ARBA" id="ARBA00013014"/>
    </source>
</evidence>
<reference evidence="13 14" key="1">
    <citation type="journal article" date="2017" name="ISME J.">
        <title>Energy and carbon metabolisms in a deep terrestrial subsurface fluid microbial community.</title>
        <authorList>
            <person name="Momper L."/>
            <person name="Jungbluth S.P."/>
            <person name="Lee M.D."/>
            <person name="Amend J.P."/>
        </authorList>
    </citation>
    <scope>NUCLEOTIDE SEQUENCE [LARGE SCALE GENOMIC DNA]</scope>
    <source>
        <strain evidence="13">SURF_26</strain>
    </source>
</reference>
<comment type="caution">
    <text evidence="13">The sequence shown here is derived from an EMBL/GenBank/DDBJ whole genome shotgun (WGS) entry which is preliminary data.</text>
</comment>
<feature type="domain" description="Ketopantoate reductase N-terminal" evidence="11">
    <location>
        <begin position="6"/>
        <end position="154"/>
    </location>
</feature>
<name>A0A3A4QX56_9BACT</name>
<keyword evidence="6 10" id="KW-0521">NADP</keyword>
<comment type="catalytic activity">
    <reaction evidence="9 10">
        <text>(R)-pantoate + NADP(+) = 2-dehydropantoate + NADPH + H(+)</text>
        <dbReference type="Rhea" id="RHEA:16233"/>
        <dbReference type="ChEBI" id="CHEBI:11561"/>
        <dbReference type="ChEBI" id="CHEBI:15378"/>
        <dbReference type="ChEBI" id="CHEBI:15980"/>
        <dbReference type="ChEBI" id="CHEBI:57783"/>
        <dbReference type="ChEBI" id="CHEBI:58349"/>
        <dbReference type="EC" id="1.1.1.169"/>
    </reaction>
</comment>
<dbReference type="Pfam" id="PF02558">
    <property type="entry name" value="ApbA"/>
    <property type="match status" value="1"/>
</dbReference>
<dbReference type="InterPro" id="IPR013328">
    <property type="entry name" value="6PGD_dom2"/>
</dbReference>
<dbReference type="Gene3D" id="3.40.50.720">
    <property type="entry name" value="NAD(P)-binding Rossmann-like Domain"/>
    <property type="match status" value="1"/>
</dbReference>
<dbReference type="InterPro" id="IPR036291">
    <property type="entry name" value="NAD(P)-bd_dom_sf"/>
</dbReference>
<dbReference type="Proteomes" id="UP000266426">
    <property type="component" value="Unassembled WGS sequence"/>
</dbReference>
<sequence>MSHNTIIIFGTGAVGGYYGAYLSKDEENNVTFVARGNHLKAIQNNGLKIISRGIKTVYPVQAVGSLNEYDGTADYIFVTVKSYDTETAIEQFKHCVGENTQIITIQNGIDNYDRLTERFGSDKVIRGYCAIAAEITAPGEITHTAYGTIVIGEDNGAVTERIKKLESVLSGAGIPVKIAINILHDVWKKFAWNSIFNIITAITGKTVKSVYAHPETLDLCRKIFDEVRSVARYANVELTDQDMEWILTVSSDTPDFRPSTLQDRLNNKPLEYESFTGFIIRRAANLNIDVPVHKTLYALLKVIDS</sequence>
<accession>A0A3A4QX56</accession>
<dbReference type="GO" id="GO:0005737">
    <property type="term" value="C:cytoplasm"/>
    <property type="evidence" value="ECO:0007669"/>
    <property type="project" value="TreeGrafter"/>
</dbReference>
<dbReference type="GO" id="GO:0008677">
    <property type="term" value="F:2-dehydropantoate 2-reductase activity"/>
    <property type="evidence" value="ECO:0007669"/>
    <property type="project" value="UniProtKB-EC"/>
</dbReference>
<dbReference type="Gene3D" id="1.10.1040.10">
    <property type="entry name" value="N-(1-d-carboxylethyl)-l-norvaline Dehydrogenase, domain 2"/>
    <property type="match status" value="1"/>
</dbReference>
<evidence type="ECO:0000313" key="13">
    <source>
        <dbReference type="EMBL" id="RJP57342.1"/>
    </source>
</evidence>
<evidence type="ECO:0000256" key="5">
    <source>
        <dbReference type="ARBA" id="ARBA00019465"/>
    </source>
</evidence>
<evidence type="ECO:0000256" key="8">
    <source>
        <dbReference type="ARBA" id="ARBA00032024"/>
    </source>
</evidence>
<evidence type="ECO:0000256" key="7">
    <source>
        <dbReference type="ARBA" id="ARBA00023002"/>
    </source>
</evidence>
<evidence type="ECO:0000256" key="6">
    <source>
        <dbReference type="ARBA" id="ARBA00022857"/>
    </source>
</evidence>
<dbReference type="FunFam" id="3.40.50.720:FF:000307">
    <property type="entry name" value="2-dehydropantoate 2-reductase"/>
    <property type="match status" value="1"/>
</dbReference>
<dbReference type="EMBL" id="QZJZ01000082">
    <property type="protein sequence ID" value="RJP57342.1"/>
    <property type="molecule type" value="Genomic_DNA"/>
</dbReference>
<dbReference type="Pfam" id="PF08546">
    <property type="entry name" value="ApbA_C"/>
    <property type="match status" value="1"/>
</dbReference>
<dbReference type="InterPro" id="IPR008927">
    <property type="entry name" value="6-PGluconate_DH-like_C_sf"/>
</dbReference>
<dbReference type="InterPro" id="IPR051402">
    <property type="entry name" value="KPR-Related"/>
</dbReference>
<dbReference type="SUPFAM" id="SSF48179">
    <property type="entry name" value="6-phosphogluconate dehydrogenase C-terminal domain-like"/>
    <property type="match status" value="1"/>
</dbReference>
<evidence type="ECO:0000259" key="12">
    <source>
        <dbReference type="Pfam" id="PF08546"/>
    </source>
</evidence>
<gene>
    <name evidence="13" type="ORF">C4541_10300</name>
</gene>
<evidence type="ECO:0000256" key="1">
    <source>
        <dbReference type="ARBA" id="ARBA00002919"/>
    </source>
</evidence>
<protein>
    <recommendedName>
        <fullName evidence="5 10">2-dehydropantoate 2-reductase</fullName>
        <ecNumber evidence="4 10">1.1.1.169</ecNumber>
    </recommendedName>
    <alternativeName>
        <fullName evidence="8 10">Ketopantoate reductase</fullName>
    </alternativeName>
</protein>
<dbReference type="SUPFAM" id="SSF51735">
    <property type="entry name" value="NAD(P)-binding Rossmann-fold domains"/>
    <property type="match status" value="1"/>
</dbReference>
<comment type="function">
    <text evidence="1 10">Catalyzes the NADPH-dependent reduction of ketopantoate into pantoic acid.</text>
</comment>
<evidence type="ECO:0000259" key="11">
    <source>
        <dbReference type="Pfam" id="PF02558"/>
    </source>
</evidence>
<dbReference type="EC" id="1.1.1.169" evidence="4 10"/>
<dbReference type="PANTHER" id="PTHR21708">
    <property type="entry name" value="PROBABLE 2-DEHYDROPANTOATE 2-REDUCTASE"/>
    <property type="match status" value="1"/>
</dbReference>
<evidence type="ECO:0000256" key="2">
    <source>
        <dbReference type="ARBA" id="ARBA00004994"/>
    </source>
</evidence>
<dbReference type="UniPathway" id="UPA00028">
    <property type="reaction ID" value="UER00004"/>
</dbReference>
<comment type="pathway">
    <text evidence="2 10">Cofactor biosynthesis; (R)-pantothenate biosynthesis; (R)-pantoate from 3-methyl-2-oxobutanoate: step 2/2.</text>
</comment>
<feature type="domain" description="Ketopantoate reductase C-terminal" evidence="12">
    <location>
        <begin position="181"/>
        <end position="303"/>
    </location>
</feature>
<dbReference type="AlphaFoldDB" id="A0A3A4QX56"/>
<organism evidence="13 14">
    <name type="scientific">Candidatus Auribacter fodinae</name>
    <dbReference type="NCBI Taxonomy" id="2093366"/>
    <lineage>
        <taxon>Bacteria</taxon>
        <taxon>Pseudomonadati</taxon>
        <taxon>Candidatus Auribacterota</taxon>
        <taxon>Candidatus Auribacteria</taxon>
        <taxon>Candidatus Auribacterales</taxon>
        <taxon>Candidatus Auribacteraceae</taxon>
        <taxon>Candidatus Auribacter</taxon>
    </lineage>
</organism>